<dbReference type="PANTHER" id="PTHR40465">
    <property type="entry name" value="CHROMOSOME 1, WHOLE GENOME SHOTGUN SEQUENCE"/>
    <property type="match status" value="1"/>
</dbReference>
<dbReference type="GeneID" id="30210343"/>
<dbReference type="InterPro" id="IPR045339">
    <property type="entry name" value="DUF6534"/>
</dbReference>
<dbReference type="EMBL" id="CP144545">
    <property type="protein sequence ID" value="WVW84756.1"/>
    <property type="molecule type" value="Genomic_DNA"/>
</dbReference>
<reference evidence="2" key="2">
    <citation type="submission" date="2024-02" db="EMBL/GenBank/DDBJ databases">
        <title>Comparative genomics of Cryptococcus and Kwoniella reveals pathogenesis evolution and contrasting modes of karyotype evolution via chromosome fusion or intercentromeric recombination.</title>
        <authorList>
            <person name="Coelho M.A."/>
            <person name="David-Palma M."/>
            <person name="Shea T."/>
            <person name="Bowers K."/>
            <person name="McGinley-Smith S."/>
            <person name="Mohammad A.W."/>
            <person name="Gnirke A."/>
            <person name="Yurkov A.M."/>
            <person name="Nowrousian M."/>
            <person name="Sun S."/>
            <person name="Cuomo C.A."/>
            <person name="Heitman J."/>
        </authorList>
    </citation>
    <scope>NUCLEOTIDE SEQUENCE</scope>
    <source>
        <strain evidence="2">CBS 10118</strain>
    </source>
</reference>
<reference evidence="2" key="1">
    <citation type="submission" date="2013-07" db="EMBL/GenBank/DDBJ databases">
        <authorList>
            <consortium name="The Broad Institute Genome Sequencing Platform"/>
            <person name="Cuomo C."/>
            <person name="Litvintseva A."/>
            <person name="Chen Y."/>
            <person name="Heitman J."/>
            <person name="Sun S."/>
            <person name="Springer D."/>
            <person name="Dromer F."/>
            <person name="Young S.K."/>
            <person name="Zeng Q."/>
            <person name="Gargeya S."/>
            <person name="Fitzgerald M."/>
            <person name="Abouelleil A."/>
            <person name="Alvarado L."/>
            <person name="Berlin A.M."/>
            <person name="Chapman S.B."/>
            <person name="Dewar J."/>
            <person name="Goldberg J."/>
            <person name="Griggs A."/>
            <person name="Gujja S."/>
            <person name="Hansen M."/>
            <person name="Howarth C."/>
            <person name="Imamovic A."/>
            <person name="Larimer J."/>
            <person name="McCowan C."/>
            <person name="Murphy C."/>
            <person name="Pearson M."/>
            <person name="Priest M."/>
            <person name="Roberts A."/>
            <person name="Saif S."/>
            <person name="Shea T."/>
            <person name="Sykes S."/>
            <person name="Wortman J."/>
            <person name="Nusbaum C."/>
            <person name="Birren B."/>
        </authorList>
    </citation>
    <scope>NUCLEOTIDE SEQUENCE</scope>
    <source>
        <strain evidence="2">CBS 10118</strain>
    </source>
</reference>
<name>A0AAJ8KBU8_9TREE</name>
<gene>
    <name evidence="2" type="ORF">I302_106791</name>
</gene>
<dbReference type="Proteomes" id="UP000092730">
    <property type="component" value="Chromosome 5"/>
</dbReference>
<evidence type="ECO:0000313" key="2">
    <source>
        <dbReference type="EMBL" id="WVW84756.1"/>
    </source>
</evidence>
<dbReference type="PANTHER" id="PTHR40465:SF1">
    <property type="entry name" value="DUF6534 DOMAIN-CONTAINING PROTEIN"/>
    <property type="match status" value="1"/>
</dbReference>
<accession>A0AAJ8KBU8</accession>
<sequence>MVDVLYNDRLDGLDRYDHLLRITYLCLQFWGVHRFPGDAILHCVSDRWNGDDDCDPVLLYRKVVSFEQQEPFSACISPCVCKRRVDLDHNSDDQGDLGRVVVTSFGGGWSHTDALVKKLLIVTLETQLAPTLMMIAFVIDLSVKPSSTIGIFFDILIPKSYTVGYLATLNTRVHLRRDRSTHGSGNGKAADTNAYHLGTGRLQQATIKIDTETYTESFQIGRPTAGVNRRDMKDVSEEGSVENLDYASNLSKQNLNNPSSQF</sequence>
<dbReference type="KEGG" id="kbi:30210343"/>
<keyword evidence="3" id="KW-1185">Reference proteome</keyword>
<dbReference type="RefSeq" id="XP_065726406.1">
    <property type="nucleotide sequence ID" value="XM_065870334.1"/>
</dbReference>
<feature type="domain" description="DUF6534" evidence="1">
    <location>
        <begin position="111"/>
        <end position="173"/>
    </location>
</feature>
<dbReference type="Pfam" id="PF20152">
    <property type="entry name" value="DUF6534"/>
    <property type="match status" value="1"/>
</dbReference>
<evidence type="ECO:0000313" key="3">
    <source>
        <dbReference type="Proteomes" id="UP000092730"/>
    </source>
</evidence>
<dbReference type="AlphaFoldDB" id="A0AAJ8KBU8"/>
<protein>
    <recommendedName>
        <fullName evidence="1">DUF6534 domain-containing protein</fullName>
    </recommendedName>
</protein>
<organism evidence="2 3">
    <name type="scientific">Kwoniella bestiolae CBS 10118</name>
    <dbReference type="NCBI Taxonomy" id="1296100"/>
    <lineage>
        <taxon>Eukaryota</taxon>
        <taxon>Fungi</taxon>
        <taxon>Dikarya</taxon>
        <taxon>Basidiomycota</taxon>
        <taxon>Agaricomycotina</taxon>
        <taxon>Tremellomycetes</taxon>
        <taxon>Tremellales</taxon>
        <taxon>Cryptococcaceae</taxon>
        <taxon>Kwoniella</taxon>
    </lineage>
</organism>
<evidence type="ECO:0000259" key="1">
    <source>
        <dbReference type="Pfam" id="PF20152"/>
    </source>
</evidence>
<proteinExistence type="predicted"/>